<sequence>MSTITNNDCDLSNVVLHVNNDGEEQKLSKPRKQPSRILHFSDGDLVEYSDDEVDTSPKTSPQRALIDPKTLGWLPWTWYQTTWASGKLLEGCDYVGEALADFLGITSPKYHFEIQEYKRQQMVEAEEKLKADQATKGWISTNRNSLIMEDVRIRD</sequence>
<dbReference type="AlphaFoldDB" id="A0AA39C5U2"/>
<dbReference type="PANTHER" id="PTHR31206:SF1">
    <property type="entry name" value="LP10445P"/>
    <property type="match status" value="1"/>
</dbReference>
<organism evidence="1 2">
    <name type="scientific">Microctonus aethiopoides</name>
    <dbReference type="NCBI Taxonomy" id="144406"/>
    <lineage>
        <taxon>Eukaryota</taxon>
        <taxon>Metazoa</taxon>
        <taxon>Ecdysozoa</taxon>
        <taxon>Arthropoda</taxon>
        <taxon>Hexapoda</taxon>
        <taxon>Insecta</taxon>
        <taxon>Pterygota</taxon>
        <taxon>Neoptera</taxon>
        <taxon>Endopterygota</taxon>
        <taxon>Hymenoptera</taxon>
        <taxon>Apocrita</taxon>
        <taxon>Ichneumonoidea</taxon>
        <taxon>Braconidae</taxon>
        <taxon>Euphorinae</taxon>
        <taxon>Microctonus</taxon>
    </lineage>
</organism>
<protein>
    <recommendedName>
        <fullName evidence="3">Protein FAM177A1</fullName>
    </recommendedName>
</protein>
<evidence type="ECO:0008006" key="3">
    <source>
        <dbReference type="Google" id="ProtNLM"/>
    </source>
</evidence>
<evidence type="ECO:0000313" key="1">
    <source>
        <dbReference type="EMBL" id="KAK0158358.1"/>
    </source>
</evidence>
<reference evidence="1" key="1">
    <citation type="journal article" date="2023" name="bioRxiv">
        <title>Scaffold-level genome assemblies of two parasitoid biocontrol wasps reveal the parthenogenesis mechanism and an associated novel virus.</title>
        <authorList>
            <person name="Inwood S."/>
            <person name="Skelly J."/>
            <person name="Guhlin J."/>
            <person name="Harrop T."/>
            <person name="Goldson S."/>
            <person name="Dearden P."/>
        </authorList>
    </citation>
    <scope>NUCLEOTIDE SEQUENCE</scope>
    <source>
        <strain evidence="1">Irish</strain>
        <tissue evidence="1">Whole body</tissue>
    </source>
</reference>
<name>A0AA39C5U2_9HYME</name>
<accession>A0AA39C5U2</accession>
<reference evidence="1" key="2">
    <citation type="submission" date="2023-03" db="EMBL/GenBank/DDBJ databases">
        <authorList>
            <person name="Inwood S.N."/>
            <person name="Skelly J.G."/>
            <person name="Guhlin J."/>
            <person name="Harrop T.W.R."/>
            <person name="Goldson S.G."/>
            <person name="Dearden P.K."/>
        </authorList>
    </citation>
    <scope>NUCLEOTIDE SEQUENCE</scope>
    <source>
        <strain evidence="1">Irish</strain>
        <tissue evidence="1">Whole body</tissue>
    </source>
</reference>
<dbReference type="PANTHER" id="PTHR31206">
    <property type="entry name" value="LP10445P"/>
    <property type="match status" value="1"/>
</dbReference>
<dbReference type="EMBL" id="JAQQBS010001424">
    <property type="protein sequence ID" value="KAK0158358.1"/>
    <property type="molecule type" value="Genomic_DNA"/>
</dbReference>
<dbReference type="Pfam" id="PF14774">
    <property type="entry name" value="FAM177"/>
    <property type="match status" value="1"/>
</dbReference>
<evidence type="ECO:0000313" key="2">
    <source>
        <dbReference type="Proteomes" id="UP001168990"/>
    </source>
</evidence>
<dbReference type="Proteomes" id="UP001168990">
    <property type="component" value="Unassembled WGS sequence"/>
</dbReference>
<dbReference type="InterPro" id="IPR028260">
    <property type="entry name" value="FAM177"/>
</dbReference>
<gene>
    <name evidence="1" type="ORF">PV328_009370</name>
</gene>
<proteinExistence type="predicted"/>
<keyword evidence="2" id="KW-1185">Reference proteome</keyword>
<comment type="caution">
    <text evidence="1">The sequence shown here is derived from an EMBL/GenBank/DDBJ whole genome shotgun (WGS) entry which is preliminary data.</text>
</comment>